<dbReference type="Proteomes" id="UP000706124">
    <property type="component" value="Unassembled WGS sequence"/>
</dbReference>
<evidence type="ECO:0000313" key="1">
    <source>
        <dbReference type="EMBL" id="KAG5935884.1"/>
    </source>
</evidence>
<accession>A0A9P7MB01</accession>
<dbReference type="AlphaFoldDB" id="A0A9P7MB01"/>
<name>A0A9P7MB01_9HYPO</name>
<organism evidence="1 2">
    <name type="scientific">Claviceps pazoutovae</name>
    <dbReference type="NCBI Taxonomy" id="1649127"/>
    <lineage>
        <taxon>Eukaryota</taxon>
        <taxon>Fungi</taxon>
        <taxon>Dikarya</taxon>
        <taxon>Ascomycota</taxon>
        <taxon>Pezizomycotina</taxon>
        <taxon>Sordariomycetes</taxon>
        <taxon>Hypocreomycetidae</taxon>
        <taxon>Hypocreales</taxon>
        <taxon>Clavicipitaceae</taxon>
        <taxon>Claviceps</taxon>
    </lineage>
</organism>
<sequence>MNPSQWIAYIPHMGAETKNRPHGGQADDQCLQLVTTSSHVPSLHPPVWLHSYCGRCSRGIVPNCPISTRFSFNKVMRKNRFVTTDNPEQKFTAITVIWRDQEVPGVDCSTKKNPATAILRRNREATSPIQSICPFFDSLAPSEIEEATLTSSISTSAFTPEKLPA</sequence>
<protein>
    <submittedName>
        <fullName evidence="1">Uncharacterized protein</fullName>
    </submittedName>
</protein>
<comment type="caution">
    <text evidence="1">The sequence shown here is derived from an EMBL/GenBank/DDBJ whole genome shotgun (WGS) entry which is preliminary data.</text>
</comment>
<proteinExistence type="predicted"/>
<evidence type="ECO:0000313" key="2">
    <source>
        <dbReference type="Proteomes" id="UP000706124"/>
    </source>
</evidence>
<dbReference type="EMBL" id="SRPO01000238">
    <property type="protein sequence ID" value="KAG5935884.1"/>
    <property type="molecule type" value="Genomic_DNA"/>
</dbReference>
<gene>
    <name evidence="1" type="ORF">E4U60_002894</name>
</gene>
<reference evidence="1 2" key="1">
    <citation type="journal article" date="2020" name="bioRxiv">
        <title>Whole genome comparisons of ergot fungi reveals the divergence and evolution of species within the genus Claviceps are the result of varying mechanisms driving genome evolution and host range expansion.</title>
        <authorList>
            <person name="Wyka S.A."/>
            <person name="Mondo S.J."/>
            <person name="Liu M."/>
            <person name="Dettman J."/>
            <person name="Nalam V."/>
            <person name="Broders K.D."/>
        </authorList>
    </citation>
    <scope>NUCLEOTIDE SEQUENCE [LARGE SCALE GENOMIC DNA]</scope>
    <source>
        <strain evidence="1 2">CCC 1485</strain>
    </source>
</reference>
<keyword evidence="2" id="KW-1185">Reference proteome</keyword>